<name>A0A4Y2APJ5_ARAVE</name>
<comment type="caution">
    <text evidence="2">The sequence shown here is derived from an EMBL/GenBank/DDBJ whole genome shotgun (WGS) entry which is preliminary data.</text>
</comment>
<keyword evidence="1" id="KW-0812">Transmembrane</keyword>
<evidence type="ECO:0000313" key="2">
    <source>
        <dbReference type="EMBL" id="GBL81842.1"/>
    </source>
</evidence>
<dbReference type="AlphaFoldDB" id="A0A4Y2APJ5"/>
<proteinExistence type="predicted"/>
<protein>
    <submittedName>
        <fullName evidence="2">Uncharacterized protein</fullName>
    </submittedName>
</protein>
<feature type="transmembrane region" description="Helical" evidence="1">
    <location>
        <begin position="44"/>
        <end position="66"/>
    </location>
</feature>
<keyword evidence="1" id="KW-0472">Membrane</keyword>
<feature type="transmembrane region" description="Helical" evidence="1">
    <location>
        <begin position="103"/>
        <end position="127"/>
    </location>
</feature>
<organism evidence="2 3">
    <name type="scientific">Araneus ventricosus</name>
    <name type="common">Orbweaver spider</name>
    <name type="synonym">Epeira ventricosa</name>
    <dbReference type="NCBI Taxonomy" id="182803"/>
    <lineage>
        <taxon>Eukaryota</taxon>
        <taxon>Metazoa</taxon>
        <taxon>Ecdysozoa</taxon>
        <taxon>Arthropoda</taxon>
        <taxon>Chelicerata</taxon>
        <taxon>Arachnida</taxon>
        <taxon>Araneae</taxon>
        <taxon>Araneomorphae</taxon>
        <taxon>Entelegynae</taxon>
        <taxon>Araneoidea</taxon>
        <taxon>Araneidae</taxon>
        <taxon>Araneus</taxon>
    </lineage>
</organism>
<gene>
    <name evidence="2" type="ORF">AVEN_93581_1</name>
</gene>
<dbReference type="EMBL" id="BGPR01000026">
    <property type="protein sequence ID" value="GBL81842.1"/>
    <property type="molecule type" value="Genomic_DNA"/>
</dbReference>
<keyword evidence="1" id="KW-1133">Transmembrane helix</keyword>
<evidence type="ECO:0000256" key="1">
    <source>
        <dbReference type="SAM" id="Phobius"/>
    </source>
</evidence>
<reference evidence="2 3" key="1">
    <citation type="journal article" date="2019" name="Sci. Rep.">
        <title>Orb-weaving spider Araneus ventricosus genome elucidates the spidroin gene catalogue.</title>
        <authorList>
            <person name="Kono N."/>
            <person name="Nakamura H."/>
            <person name="Ohtoshi R."/>
            <person name="Moran D.A.P."/>
            <person name="Shinohara A."/>
            <person name="Yoshida Y."/>
            <person name="Fujiwara M."/>
            <person name="Mori M."/>
            <person name="Tomita M."/>
            <person name="Arakawa K."/>
        </authorList>
    </citation>
    <scope>NUCLEOTIDE SEQUENCE [LARGE SCALE GENOMIC DNA]</scope>
</reference>
<feature type="transmembrane region" description="Helical" evidence="1">
    <location>
        <begin position="73"/>
        <end position="91"/>
    </location>
</feature>
<evidence type="ECO:0000313" key="3">
    <source>
        <dbReference type="Proteomes" id="UP000499080"/>
    </source>
</evidence>
<keyword evidence="3" id="KW-1185">Reference proteome</keyword>
<dbReference type="Proteomes" id="UP000499080">
    <property type="component" value="Unassembled WGS sequence"/>
</dbReference>
<accession>A0A4Y2APJ5</accession>
<sequence length="132" mass="14755">MFIDFLPNSFSKALCTVIWRVKPKPKLIVNEPVDVEAPPFNRKLAVAVSAAVSFFSYSHNIVYISLLQVKLNVPYFAVSFVPSPSASFAPFPAVSFVNSPASAILFLTYLYLVWHLVGVSFFVNLHLEPLLY</sequence>